<protein>
    <submittedName>
        <fullName evidence="2">Uncharacterized protein</fullName>
    </submittedName>
</protein>
<evidence type="ECO:0000313" key="3">
    <source>
        <dbReference type="Proteomes" id="UP001141327"/>
    </source>
</evidence>
<sequence>MVMLRSYQRKPWSRFAGKACGLVGTKPPTTPPLAPPPVRTTGSSSGPGARSQAVPTTFYLLLGGGCRDSAQKTNLMPVVRSASLGTPPPLRAGHPLDELNASGVPESTPTPLHPWGGETTTPHPPSPRS</sequence>
<comment type="caution">
    <text evidence="2">The sequence shown here is derived from an EMBL/GenBank/DDBJ whole genome shotgun (WGS) entry which is preliminary data.</text>
</comment>
<keyword evidence="3" id="KW-1185">Reference proteome</keyword>
<organism evidence="2 3">
    <name type="scientific">Paratrimastix pyriformis</name>
    <dbReference type="NCBI Taxonomy" id="342808"/>
    <lineage>
        <taxon>Eukaryota</taxon>
        <taxon>Metamonada</taxon>
        <taxon>Preaxostyla</taxon>
        <taxon>Paratrimastigidae</taxon>
        <taxon>Paratrimastix</taxon>
    </lineage>
</organism>
<name>A0ABQ8UDC5_9EUKA</name>
<feature type="region of interest" description="Disordered" evidence="1">
    <location>
        <begin position="22"/>
        <end position="51"/>
    </location>
</feature>
<reference evidence="2" key="1">
    <citation type="journal article" date="2022" name="bioRxiv">
        <title>Genomics of Preaxostyla Flagellates Illuminates Evolutionary Transitions and the Path Towards Mitochondrial Loss.</title>
        <authorList>
            <person name="Novak L.V.F."/>
            <person name="Treitli S.C."/>
            <person name="Pyrih J."/>
            <person name="Halakuc P."/>
            <person name="Pipaliya S.V."/>
            <person name="Vacek V."/>
            <person name="Brzon O."/>
            <person name="Soukal P."/>
            <person name="Eme L."/>
            <person name="Dacks J.B."/>
            <person name="Karnkowska A."/>
            <person name="Elias M."/>
            <person name="Hampl V."/>
        </authorList>
    </citation>
    <scope>NUCLEOTIDE SEQUENCE</scope>
    <source>
        <strain evidence="2">RCP-MX</strain>
    </source>
</reference>
<evidence type="ECO:0000313" key="2">
    <source>
        <dbReference type="EMBL" id="KAJ4455642.1"/>
    </source>
</evidence>
<dbReference type="Proteomes" id="UP001141327">
    <property type="component" value="Unassembled WGS sequence"/>
</dbReference>
<dbReference type="EMBL" id="JAPMOS010000098">
    <property type="protein sequence ID" value="KAJ4455642.1"/>
    <property type="molecule type" value="Genomic_DNA"/>
</dbReference>
<gene>
    <name evidence="2" type="ORF">PAPYR_9341</name>
</gene>
<feature type="region of interest" description="Disordered" evidence="1">
    <location>
        <begin position="80"/>
        <end position="129"/>
    </location>
</feature>
<feature type="compositionally biased region" description="Pro residues" evidence="1">
    <location>
        <begin position="28"/>
        <end position="38"/>
    </location>
</feature>
<accession>A0ABQ8UDC5</accession>
<proteinExistence type="predicted"/>
<evidence type="ECO:0000256" key="1">
    <source>
        <dbReference type="SAM" id="MobiDB-lite"/>
    </source>
</evidence>